<feature type="domain" description="Hydantoinase A/oxoprolinase" evidence="1">
    <location>
        <begin position="197"/>
        <end position="477"/>
    </location>
</feature>
<evidence type="ECO:0000259" key="3">
    <source>
        <dbReference type="Pfam" id="PF19278"/>
    </source>
</evidence>
<dbReference type="InterPro" id="IPR045079">
    <property type="entry name" value="Oxoprolinase-like"/>
</dbReference>
<dbReference type="Proteomes" id="UP000469724">
    <property type="component" value="Unassembled WGS sequence"/>
</dbReference>
<dbReference type="Pfam" id="PF05378">
    <property type="entry name" value="Hydant_A_N"/>
    <property type="match status" value="1"/>
</dbReference>
<evidence type="ECO:0000313" key="4">
    <source>
        <dbReference type="EMBL" id="NDY58956.1"/>
    </source>
</evidence>
<dbReference type="GO" id="GO:0005829">
    <property type="term" value="C:cytosol"/>
    <property type="evidence" value="ECO:0007669"/>
    <property type="project" value="TreeGrafter"/>
</dbReference>
<dbReference type="InterPro" id="IPR002821">
    <property type="entry name" value="Hydantoinase_A"/>
</dbReference>
<accession>A0A7K3NRY9</accession>
<protein>
    <submittedName>
        <fullName evidence="4">Hydantoinase/oxoprolinase family protein</fullName>
    </submittedName>
</protein>
<feature type="domain" description="Hydantoinase/oxoprolinase N-terminal" evidence="2">
    <location>
        <begin position="4"/>
        <end position="172"/>
    </location>
</feature>
<organism evidence="4 5">
    <name type="scientific">Desulfolutivibrio sulfodismutans</name>
    <dbReference type="NCBI Taxonomy" id="63561"/>
    <lineage>
        <taxon>Bacteria</taxon>
        <taxon>Pseudomonadati</taxon>
        <taxon>Thermodesulfobacteriota</taxon>
        <taxon>Desulfovibrionia</taxon>
        <taxon>Desulfovibrionales</taxon>
        <taxon>Desulfovibrionaceae</taxon>
        <taxon>Desulfolutivibrio</taxon>
    </lineage>
</organism>
<gene>
    <name evidence="4" type="ORF">G3N56_19645</name>
</gene>
<dbReference type="GO" id="GO:0017168">
    <property type="term" value="F:5-oxoprolinase (ATP-hydrolyzing) activity"/>
    <property type="evidence" value="ECO:0007669"/>
    <property type="project" value="TreeGrafter"/>
</dbReference>
<proteinExistence type="predicted"/>
<evidence type="ECO:0000313" key="5">
    <source>
        <dbReference type="Proteomes" id="UP000469724"/>
    </source>
</evidence>
<dbReference type="Pfam" id="PF01968">
    <property type="entry name" value="Hydantoinase_A"/>
    <property type="match status" value="1"/>
</dbReference>
<dbReference type="PANTHER" id="PTHR11365">
    <property type="entry name" value="5-OXOPROLINASE RELATED"/>
    <property type="match status" value="1"/>
</dbReference>
<evidence type="ECO:0000259" key="1">
    <source>
        <dbReference type="Pfam" id="PF01968"/>
    </source>
</evidence>
<dbReference type="Pfam" id="PF19278">
    <property type="entry name" value="Hydant_A_C"/>
    <property type="match status" value="1"/>
</dbReference>
<reference evidence="4 5" key="1">
    <citation type="submission" date="2020-02" db="EMBL/GenBank/DDBJ databases">
        <title>Comparative genomics of sulfur disproportionating microorganisms.</title>
        <authorList>
            <person name="Ward L.M."/>
            <person name="Bertran E."/>
            <person name="Johnston D.T."/>
        </authorList>
    </citation>
    <scope>NUCLEOTIDE SEQUENCE [LARGE SCALE GENOMIC DNA]</scope>
    <source>
        <strain evidence="4 5">DSM 3696</strain>
    </source>
</reference>
<dbReference type="InterPro" id="IPR049517">
    <property type="entry name" value="ACX-like_C"/>
</dbReference>
<name>A0A7K3NRY9_9BACT</name>
<feature type="domain" description="Acetophenone carboxylase-like C-terminal" evidence="3">
    <location>
        <begin position="487"/>
        <end position="653"/>
    </location>
</feature>
<dbReference type="RefSeq" id="WP_163304014.1">
    <property type="nucleotide sequence ID" value="NZ_JAAGRQ010000172.1"/>
</dbReference>
<evidence type="ECO:0000259" key="2">
    <source>
        <dbReference type="Pfam" id="PF05378"/>
    </source>
</evidence>
<dbReference type="GO" id="GO:0006749">
    <property type="term" value="P:glutathione metabolic process"/>
    <property type="evidence" value="ECO:0007669"/>
    <property type="project" value="TreeGrafter"/>
</dbReference>
<dbReference type="PANTHER" id="PTHR11365:SF23">
    <property type="entry name" value="HYPOTHETICAL 5-OXOPROLINASE (EUROFUNG)-RELATED"/>
    <property type="match status" value="1"/>
</dbReference>
<comment type="caution">
    <text evidence="4">The sequence shown here is derived from an EMBL/GenBank/DDBJ whole genome shotgun (WGS) entry which is preliminary data.</text>
</comment>
<dbReference type="InterPro" id="IPR008040">
    <property type="entry name" value="Hydant_A_N"/>
</dbReference>
<sequence>MPVVGVDTGGTFTDVIWYGGEGTRFVTAKVPSTPDDPAQAIFAGLERLKIMGLPVPDRVVHGSTVATNAILEGKGVKTALVTTAGFRDVLAIGRQNRADLYDPAYRRPPCLVPEALRFEAPGRILADGSRREAVSPEAARDIADRVAATGAESVAVSLLFSFLDPADELLFGRELSARGLHVSLSHEIMREFREFERTSTTAVNATVSPLMASYLSRLEKGLGAGTGLCVMQSSGGILTAKTAGRQSVRTILSGPAGGVTAAMALARETGLSRLITFDMGGTSTDVALLDGALGMTTETVVAGYPVTIPMIDMHTVGAGGGSLAAFDAAGALTVGPHSAGADPGPACYGRGEGLTVTDANLFLGRIVPECFLGGRMSLFPQRAEKRLAAMAAARGMTGEELAEGIVAVAEAAMERAIRVISVERGHDPAEFTLLCFGGAGGLHAVSLARSLGISRVIVPPQPGLFSALGMLFADIARDFSATVMLDQDQAAADLLEARFVELSACGMRELEMEGVAPGDVALFRAVDMRYRGQSFELTVPYGPDLIAAFHSLHEKTYGYKTPGRPVQLVTLRLRATGRTAKPGLPRDDALPGLGQEAPCDGSRRLIHQGRPVSAGFYVRERLLPGHACAGPAVVAEDSATTYVPPGAALRVDALGSLVIDTGA</sequence>
<dbReference type="AlphaFoldDB" id="A0A7K3NRY9"/>
<dbReference type="EMBL" id="JAAGRQ010000172">
    <property type="protein sequence ID" value="NDY58956.1"/>
    <property type="molecule type" value="Genomic_DNA"/>
</dbReference>
<keyword evidence="5" id="KW-1185">Reference proteome</keyword>